<feature type="compositionally biased region" description="Polar residues" evidence="3">
    <location>
        <begin position="1124"/>
        <end position="1138"/>
    </location>
</feature>
<evidence type="ECO:0000256" key="2">
    <source>
        <dbReference type="SAM" id="Coils"/>
    </source>
</evidence>
<feature type="compositionally biased region" description="Acidic residues" evidence="3">
    <location>
        <begin position="1355"/>
        <end position="1366"/>
    </location>
</feature>
<keyword evidence="1" id="KW-0479">Metal-binding</keyword>
<dbReference type="InterPro" id="IPR011333">
    <property type="entry name" value="SKP1/BTB/POZ_sf"/>
</dbReference>
<dbReference type="PROSITE" id="PS50097">
    <property type="entry name" value="BTB"/>
    <property type="match status" value="1"/>
</dbReference>
<keyword evidence="7" id="KW-1185">Reference proteome</keyword>
<feature type="coiled-coil region" evidence="2">
    <location>
        <begin position="1150"/>
        <end position="1177"/>
    </location>
</feature>
<feature type="region of interest" description="Disordered" evidence="3">
    <location>
        <begin position="1124"/>
        <end position="1145"/>
    </location>
</feature>
<feature type="region of interest" description="Disordered" evidence="3">
    <location>
        <begin position="389"/>
        <end position="411"/>
    </location>
</feature>
<keyword evidence="1" id="KW-0863">Zinc-finger</keyword>
<evidence type="ECO:0000256" key="3">
    <source>
        <dbReference type="SAM" id="MobiDB-lite"/>
    </source>
</evidence>
<dbReference type="Gene3D" id="3.30.710.10">
    <property type="entry name" value="Potassium Channel Kv1.1, Chain A"/>
    <property type="match status" value="1"/>
</dbReference>
<feature type="compositionally biased region" description="Acidic residues" evidence="3">
    <location>
        <begin position="1332"/>
        <end position="1341"/>
    </location>
</feature>
<feature type="compositionally biased region" description="Polar residues" evidence="3">
    <location>
        <begin position="307"/>
        <end position="317"/>
    </location>
</feature>
<feature type="region of interest" description="Disordered" evidence="3">
    <location>
        <begin position="146"/>
        <end position="166"/>
    </location>
</feature>
<evidence type="ECO:0000259" key="5">
    <source>
        <dbReference type="PROSITE" id="PS50157"/>
    </source>
</evidence>
<proteinExistence type="predicted"/>
<evidence type="ECO:0000259" key="4">
    <source>
        <dbReference type="PROSITE" id="PS50097"/>
    </source>
</evidence>
<comment type="caution">
    <text evidence="6">The sequence shown here is derived from an EMBL/GenBank/DDBJ whole genome shotgun (WGS) entry which is preliminary data.</text>
</comment>
<keyword evidence="2" id="KW-0175">Coiled coil</keyword>
<dbReference type="Pfam" id="PF00651">
    <property type="entry name" value="BTB"/>
    <property type="match status" value="1"/>
</dbReference>
<feature type="compositionally biased region" description="Basic and acidic residues" evidence="3">
    <location>
        <begin position="1342"/>
        <end position="1354"/>
    </location>
</feature>
<dbReference type="InterPro" id="IPR000210">
    <property type="entry name" value="BTB/POZ_dom"/>
</dbReference>
<dbReference type="PROSITE" id="PS00028">
    <property type="entry name" value="ZINC_FINGER_C2H2_1"/>
    <property type="match status" value="1"/>
</dbReference>
<feature type="domain" description="BTB" evidence="4">
    <location>
        <begin position="30"/>
        <end position="97"/>
    </location>
</feature>
<feature type="domain" description="C2H2-type" evidence="5">
    <location>
        <begin position="571"/>
        <end position="599"/>
    </location>
</feature>
<evidence type="ECO:0000256" key="1">
    <source>
        <dbReference type="PROSITE-ProRule" id="PRU00042"/>
    </source>
</evidence>
<protein>
    <submittedName>
        <fullName evidence="6">Jg1937 protein</fullName>
    </submittedName>
</protein>
<sequence>MSDTRQVKVDNWGIYFLQRLKHFFNRTDYCDLTLQFQDNAQLKVHRLVLSACTEYFELLERTCEMYEDCLVMPDDLQADVVVPIINFMYTGQLEFKQDLLEKLYQTSLIMNLPILTKLLDAHRPQQKQPPAKPAFSSASYYGKRYSKPGKPVAAPSSSNKRSYHSAFESNELQTDLHKVKKPATDMFSKAECIVKNGTTPSNQFPVFSDKNKRLSKEPRPTRYELPEELDEEHLFDNSFTSLSYGSKPLMIHPETSTKQYGTKRLNLFEEGTSSSRFMRASASDIVECRKIASQENIFLDPGDSMQDDSSFQSTSHNIKGDAKDTSEIFDQILESKSSKITIETKNTAQAHNLDHAKIISEVLKKYPHLVKNNKNIKLKILNTTKAKKSISSNEDKAKSRYDTPNEEKAKTRYEPPDFTYESDVINSKEAAKLIALGADNVAGPWICLICGTPGKALHFTSYFNFRKHLVEIHNEKPIPSMCEYCGVKSQKRNYIVHHKLTKHGVAPPAAYSFPKCNSCDYIALTEALLVKHKTSHASENNHKFHIPSVQMSLAKKTNKKYFSPTERKSNLQCVYCMRQFLREHNLYAHLKINHKDAAKNDGFIEDSEEEQEDEKFSSNIKVTNNESSENLIKVEVPITFENSYEDLNEQYQIEQKPDGSICVSTKKPRILLPSNKNKILNLGFSSPQQNVSSPQKPELLPNASLKRNEFSQNMYQSHMRPISSQETVFIDNNEYILQDNHLIPKKEKSATEYIVSHASNDGEIQSIMPTTSVEYHNINTSNPDRKMLIKSTHVEQPYQIVVSSEEEYKALLNSNQSVLYDEGQEIKALSELGEPENSSLETGTIDLDNTQSNDMMIIPDYHMNVPVTVSADNSNIVVVYSHPVEDPNKQYSLITTQGDFVQSSAIITQNYETVTTCTPVVTTHTLESTWQNNVHATINKLPVTPSVELQTMSTSESITIAPKENVQSNSINELPEVQFRSVTTEPVTIEVAQTETCINNFNEPNIGTITQQRSNPSVGQQSTIATLADSTCLSKMQQVQIESLPSTNHDQMAITTYNQASSLTEEPSTTAHEVASTPNELEPVIVEEVLYQNSDISSAKIVAVNVTTINESCDSVIEGTNCHMNNTPEIPTSTVPNETTEDNEQLPKTISEVQETIENIARDIDETENVLNEQEQCILTDQSKTKVTLTKIAKEQIENLTSEWSEDESEITLAEQRKLPNTNLEVHKRMPTELDEAEESIENIQKEVNKQSVELNAEGNNVPNVSPGLPTKDSENPIADPQKKISSLLHDWDDNDSQEEVTPTDKENEENQQSSNNQDESLRTIDNSGTDDVSDTVDNGDDINKNDNIKRLVSDWDEDDEEENKD</sequence>
<dbReference type="InterPro" id="IPR013087">
    <property type="entry name" value="Znf_C2H2_type"/>
</dbReference>
<dbReference type="OrthoDB" id="10069414at2759"/>
<organism evidence="6 7">
    <name type="scientific">Pararge aegeria aegeria</name>
    <dbReference type="NCBI Taxonomy" id="348720"/>
    <lineage>
        <taxon>Eukaryota</taxon>
        <taxon>Metazoa</taxon>
        <taxon>Ecdysozoa</taxon>
        <taxon>Arthropoda</taxon>
        <taxon>Hexapoda</taxon>
        <taxon>Insecta</taxon>
        <taxon>Pterygota</taxon>
        <taxon>Neoptera</taxon>
        <taxon>Endopterygota</taxon>
        <taxon>Lepidoptera</taxon>
        <taxon>Glossata</taxon>
        <taxon>Ditrysia</taxon>
        <taxon>Papilionoidea</taxon>
        <taxon>Nymphalidae</taxon>
        <taxon>Satyrinae</taxon>
        <taxon>Satyrini</taxon>
        <taxon>Parargina</taxon>
        <taxon>Pararge</taxon>
    </lineage>
</organism>
<accession>A0A8S4R3B8</accession>
<dbReference type="PROSITE" id="PS50157">
    <property type="entry name" value="ZINC_FINGER_C2H2_2"/>
    <property type="match status" value="1"/>
</dbReference>
<keyword evidence="1" id="KW-0862">Zinc</keyword>
<dbReference type="GO" id="GO:0008270">
    <property type="term" value="F:zinc ion binding"/>
    <property type="evidence" value="ECO:0007669"/>
    <property type="project" value="UniProtKB-KW"/>
</dbReference>
<dbReference type="SMART" id="SM00355">
    <property type="entry name" value="ZnF_C2H2"/>
    <property type="match status" value="4"/>
</dbReference>
<feature type="region of interest" description="Disordered" evidence="3">
    <location>
        <begin position="299"/>
        <end position="319"/>
    </location>
</feature>
<evidence type="ECO:0000313" key="7">
    <source>
        <dbReference type="Proteomes" id="UP000838756"/>
    </source>
</evidence>
<name>A0A8S4R3B8_9NEOP</name>
<evidence type="ECO:0000313" key="6">
    <source>
        <dbReference type="EMBL" id="CAH2230434.1"/>
    </source>
</evidence>
<dbReference type="SMART" id="SM00225">
    <property type="entry name" value="BTB"/>
    <property type="match status" value="1"/>
</dbReference>
<dbReference type="EMBL" id="CAKXAJ010024807">
    <property type="protein sequence ID" value="CAH2230434.1"/>
    <property type="molecule type" value="Genomic_DNA"/>
</dbReference>
<dbReference type="SUPFAM" id="SSF54695">
    <property type="entry name" value="POZ domain"/>
    <property type="match status" value="1"/>
</dbReference>
<feature type="region of interest" description="Disordered" evidence="3">
    <location>
        <begin position="1258"/>
        <end position="1366"/>
    </location>
</feature>
<gene>
    <name evidence="6" type="primary">jg1937</name>
    <name evidence="6" type="ORF">PAEG_LOCUS9649</name>
</gene>
<feature type="compositionally biased region" description="Basic and acidic residues" evidence="3">
    <location>
        <begin position="393"/>
        <end position="411"/>
    </location>
</feature>
<dbReference type="Proteomes" id="UP000838756">
    <property type="component" value="Unassembled WGS sequence"/>
</dbReference>
<reference evidence="6" key="1">
    <citation type="submission" date="2022-03" db="EMBL/GenBank/DDBJ databases">
        <authorList>
            <person name="Lindestad O."/>
        </authorList>
    </citation>
    <scope>NUCLEOTIDE SEQUENCE</scope>
</reference>